<feature type="domain" description="GST N-terminal" evidence="2">
    <location>
        <begin position="1"/>
        <end position="84"/>
    </location>
</feature>
<evidence type="ECO:0000313" key="6">
    <source>
        <dbReference type="EMBL" id="RHZ40792.1"/>
    </source>
</evidence>
<dbReference type="PANTHER" id="PTHR44051:SF21">
    <property type="entry name" value="GLUTATHIONE S-TRANSFERASE FAMILY PROTEIN"/>
    <property type="match status" value="1"/>
</dbReference>
<reference evidence="7 8" key="1">
    <citation type="submission" date="2018-08" db="EMBL/GenBank/DDBJ databases">
        <title>Aphanomyces genome sequencing and annotation.</title>
        <authorList>
            <person name="Minardi D."/>
            <person name="Oidtmann B."/>
            <person name="Van Der Giezen M."/>
            <person name="Studholme D.J."/>
        </authorList>
    </citation>
    <scope>NUCLEOTIDE SEQUENCE [LARGE SCALE GENOMIC DNA]</scope>
    <source>
        <strain evidence="6 9">FDL457</strain>
        <strain evidence="5 7">Kv</strain>
        <strain evidence="4 8">Yx</strain>
    </source>
</reference>
<name>A0A397ANS3_APHAT</name>
<dbReference type="InterPro" id="IPR036249">
    <property type="entry name" value="Thioredoxin-like_sf"/>
</dbReference>
<protein>
    <recommendedName>
        <fullName evidence="10">Glutathione S-transferase</fullName>
    </recommendedName>
</protein>
<feature type="domain" description="GST C-terminal" evidence="3">
    <location>
        <begin position="91"/>
        <end position="215"/>
    </location>
</feature>
<comment type="similarity">
    <text evidence="1">Belongs to the GST superfamily.</text>
</comment>
<dbReference type="AlphaFoldDB" id="A0A397ANS3"/>
<dbReference type="SFLD" id="SFLDG01150">
    <property type="entry name" value="Main.1:_Beta-like"/>
    <property type="match status" value="1"/>
</dbReference>
<evidence type="ECO:0000256" key="1">
    <source>
        <dbReference type="ARBA" id="ARBA00007409"/>
    </source>
</evidence>
<dbReference type="InterPro" id="IPR040079">
    <property type="entry name" value="Glutathione_S-Trfase"/>
</dbReference>
<accession>A0A397ANS3</accession>
<dbReference type="InterPro" id="IPR004046">
    <property type="entry name" value="GST_C"/>
</dbReference>
<dbReference type="SFLD" id="SFLDG00358">
    <property type="entry name" value="Main_(cytGST)"/>
    <property type="match status" value="1"/>
</dbReference>
<dbReference type="InterPro" id="IPR010987">
    <property type="entry name" value="Glutathione-S-Trfase_C-like"/>
</dbReference>
<dbReference type="InterPro" id="IPR004045">
    <property type="entry name" value="Glutathione_S-Trfase_N"/>
</dbReference>
<dbReference type="CDD" id="cd03188">
    <property type="entry name" value="GST_C_Beta"/>
    <property type="match status" value="1"/>
</dbReference>
<dbReference type="Proteomes" id="UP000265427">
    <property type="component" value="Unassembled WGS sequence"/>
</dbReference>
<dbReference type="Gene3D" id="1.20.1050.10">
    <property type="match status" value="1"/>
</dbReference>
<dbReference type="Pfam" id="PF13409">
    <property type="entry name" value="GST_N_2"/>
    <property type="match status" value="1"/>
</dbReference>
<dbReference type="EMBL" id="QUSZ01006069">
    <property type="protein sequence ID" value="RHY07081.1"/>
    <property type="molecule type" value="Genomic_DNA"/>
</dbReference>
<evidence type="ECO:0008006" key="10">
    <source>
        <dbReference type="Google" id="ProtNLM"/>
    </source>
</evidence>
<dbReference type="Proteomes" id="UP000266239">
    <property type="component" value="Unassembled WGS sequence"/>
</dbReference>
<evidence type="ECO:0000313" key="8">
    <source>
        <dbReference type="Proteomes" id="UP000266239"/>
    </source>
</evidence>
<dbReference type="VEuPathDB" id="FungiDB:H257_05336"/>
<dbReference type="InterPro" id="IPR036282">
    <property type="entry name" value="Glutathione-S-Trfase_C_sf"/>
</dbReference>
<dbReference type="PROSITE" id="PS50404">
    <property type="entry name" value="GST_NTER"/>
    <property type="match status" value="1"/>
</dbReference>
<gene>
    <name evidence="4" type="ORF">DYB25_001462</name>
    <name evidence="6" type="ORF">DYB26_001199</name>
    <name evidence="5" type="ORF">DYB36_005122</name>
</gene>
<evidence type="ECO:0000259" key="2">
    <source>
        <dbReference type="PROSITE" id="PS50404"/>
    </source>
</evidence>
<comment type="caution">
    <text evidence="5">The sequence shown here is derived from an EMBL/GenBank/DDBJ whole genome shotgun (WGS) entry which is preliminary data.</text>
</comment>
<evidence type="ECO:0000259" key="3">
    <source>
        <dbReference type="PROSITE" id="PS50405"/>
    </source>
</evidence>
<proteinExistence type="inferred from homology"/>
<evidence type="ECO:0000313" key="5">
    <source>
        <dbReference type="EMBL" id="RHY07081.1"/>
    </source>
</evidence>
<evidence type="ECO:0000313" key="4">
    <source>
        <dbReference type="EMBL" id="RHX99070.1"/>
    </source>
</evidence>
<dbReference type="SUPFAM" id="SSF47616">
    <property type="entry name" value="GST C-terminal domain-like"/>
    <property type="match status" value="1"/>
</dbReference>
<dbReference type="Proteomes" id="UP000286510">
    <property type="component" value="Unassembled WGS sequence"/>
</dbReference>
<evidence type="ECO:0000313" key="9">
    <source>
        <dbReference type="Proteomes" id="UP000286510"/>
    </source>
</evidence>
<dbReference type="EMBL" id="QUTF01006206">
    <property type="protein sequence ID" value="RHZ40792.1"/>
    <property type="molecule type" value="Genomic_DNA"/>
</dbReference>
<dbReference type="SFLD" id="SFLDS00019">
    <property type="entry name" value="Glutathione_Transferase_(cytos"/>
    <property type="match status" value="1"/>
</dbReference>
<dbReference type="SUPFAM" id="SSF52833">
    <property type="entry name" value="Thioredoxin-like"/>
    <property type="match status" value="1"/>
</dbReference>
<dbReference type="CDD" id="cd03057">
    <property type="entry name" value="GST_N_Beta"/>
    <property type="match status" value="1"/>
</dbReference>
<dbReference type="Gene3D" id="3.40.30.10">
    <property type="entry name" value="Glutaredoxin"/>
    <property type="match status" value="1"/>
</dbReference>
<organism evidence="5 7">
    <name type="scientific">Aphanomyces astaci</name>
    <name type="common">Crayfish plague agent</name>
    <dbReference type="NCBI Taxonomy" id="112090"/>
    <lineage>
        <taxon>Eukaryota</taxon>
        <taxon>Sar</taxon>
        <taxon>Stramenopiles</taxon>
        <taxon>Oomycota</taxon>
        <taxon>Saprolegniomycetes</taxon>
        <taxon>Saprolegniales</taxon>
        <taxon>Verrucalvaceae</taxon>
        <taxon>Aphanomyces</taxon>
    </lineage>
</organism>
<sequence>MYTLYYAPATVSMVVHHVLVELEAHGVTHELRLVDIEAGAHKGQDYLRLNPNGLVPTLVVDGLHPVYEAAAITMFLADHHPEAKLAPPANDTLARSTYLQWMFHLANTLQPAFRLWFYPKDLPHVDHEAVKRSVQAQIEAVWDRVDSHLAATSSPYMLGDDVSALDLYLMMLIRGSRNMPKPATAWPRLEVLANRIKIRPSWKVMNDAEGLTDWV</sequence>
<dbReference type="EMBL" id="QUTA01010881">
    <property type="protein sequence ID" value="RHX99070.1"/>
    <property type="molecule type" value="Genomic_DNA"/>
</dbReference>
<dbReference type="PROSITE" id="PS50405">
    <property type="entry name" value="GST_CTER"/>
    <property type="match status" value="1"/>
</dbReference>
<evidence type="ECO:0000313" key="7">
    <source>
        <dbReference type="Proteomes" id="UP000265427"/>
    </source>
</evidence>
<dbReference type="Pfam" id="PF14497">
    <property type="entry name" value="GST_C_3"/>
    <property type="match status" value="1"/>
</dbReference>
<dbReference type="PANTHER" id="PTHR44051">
    <property type="entry name" value="GLUTATHIONE S-TRANSFERASE-RELATED"/>
    <property type="match status" value="1"/>
</dbReference>